<dbReference type="EMBL" id="JBHUIR010000029">
    <property type="protein sequence ID" value="MFD2259881.1"/>
    <property type="molecule type" value="Genomic_DNA"/>
</dbReference>
<evidence type="ECO:0000313" key="2">
    <source>
        <dbReference type="Proteomes" id="UP001597373"/>
    </source>
</evidence>
<dbReference type="Proteomes" id="UP001597373">
    <property type="component" value="Unassembled WGS sequence"/>
</dbReference>
<evidence type="ECO:0000313" key="1">
    <source>
        <dbReference type="EMBL" id="MFD2259881.1"/>
    </source>
</evidence>
<organism evidence="1 2">
    <name type="scientific">Chelativorans composti</name>
    <dbReference type="NCBI Taxonomy" id="768533"/>
    <lineage>
        <taxon>Bacteria</taxon>
        <taxon>Pseudomonadati</taxon>
        <taxon>Pseudomonadota</taxon>
        <taxon>Alphaproteobacteria</taxon>
        <taxon>Hyphomicrobiales</taxon>
        <taxon>Phyllobacteriaceae</taxon>
        <taxon>Chelativorans</taxon>
    </lineage>
</organism>
<proteinExistence type="predicted"/>
<accession>A0ABW5DK20</accession>
<name>A0ABW5DK20_9HYPH</name>
<protein>
    <submittedName>
        <fullName evidence="1">Uncharacterized protein</fullName>
    </submittedName>
</protein>
<sequence length="497" mass="53961">MMYNKKKDGAGNDVIDPFIREVCNLGNFLHVNNYKLDGTAYTDTIVEAVVADDIEVEQQLMCDGTNTFVRWFVYVKGNPTQNFVYDTTLAGEKYTPAGSVMVGDCQAGEGCETIVYSAVNGKQITSYRAKFCPGQDPVYYDKDNVEVDVSSISGTLVPASDVDVEKQIMCDGTNIFVRWFVYVTSDPSLNFSYDTTLEGLAYTPAGDVRVGECNAGGDGCETILYSAVNGKQITPYRVKFCPGQDPVYYDQNNAEVDVSSISGTLVPSGDVDVEKQIMCDGTNTFVRWFVYVASDPSLNFSYDTTLEGTAYTPAGAVTVGDCRSGDGCETILYSAVNGKQITPYRVKFCPGQDPVYYDQNNAEVDVSSISGTLVPSGDVDVEKQIMCDGSTTFIRWLVYVTSDPSLNFSYDTTLEGAAYTPAGDVRVGECTSGDCETILYSAVNGKQITPYRVKFCPGQDPVYYDKNNAEVDVSSISGTLVPSSDVDVEKQLGSLAT</sequence>
<comment type="caution">
    <text evidence="1">The sequence shown here is derived from an EMBL/GenBank/DDBJ whole genome shotgun (WGS) entry which is preliminary data.</text>
</comment>
<keyword evidence="2" id="KW-1185">Reference proteome</keyword>
<gene>
    <name evidence="1" type="ORF">ACFSMZ_08900</name>
</gene>
<reference evidence="2" key="1">
    <citation type="journal article" date="2019" name="Int. J. Syst. Evol. Microbiol.">
        <title>The Global Catalogue of Microorganisms (GCM) 10K type strain sequencing project: providing services to taxonomists for standard genome sequencing and annotation.</title>
        <authorList>
            <consortium name="The Broad Institute Genomics Platform"/>
            <consortium name="The Broad Institute Genome Sequencing Center for Infectious Disease"/>
            <person name="Wu L."/>
            <person name="Ma J."/>
        </authorList>
    </citation>
    <scope>NUCLEOTIDE SEQUENCE [LARGE SCALE GENOMIC DNA]</scope>
    <source>
        <strain evidence="2">KCTC 23707</strain>
    </source>
</reference>